<sequence length="235" mass="26882">MEPTNIEDDNDEHINAPKWIDFSTLEDSIDKNDETLFFCIPALRRRYWRRCVENVATQFVAKGGSNRNVGGLSYTGKEGVSVVGVQQIDHVVEVVEETLKGHEVCLLKCKTFPALDLTKLTLLMESGKLHGLETPWAARSTMRFIYRTLLLFDEWWIEHTFREANRAPDHIAKLAPAMGHFDLDVNSFDATLVQICDKDKRERSTSSQQVGGVDEFCSGTQAVKHERMRVQTRYF</sequence>
<gene>
    <name evidence="1" type="ORF">GIB67_013934</name>
</gene>
<dbReference type="EMBL" id="JACGCM010002358">
    <property type="protein sequence ID" value="KAF6140641.1"/>
    <property type="molecule type" value="Genomic_DNA"/>
</dbReference>
<proteinExistence type="predicted"/>
<dbReference type="AlphaFoldDB" id="A0A7J7LD86"/>
<evidence type="ECO:0000313" key="1">
    <source>
        <dbReference type="EMBL" id="KAF6140641.1"/>
    </source>
</evidence>
<organism evidence="1 2">
    <name type="scientific">Kingdonia uniflora</name>
    <dbReference type="NCBI Taxonomy" id="39325"/>
    <lineage>
        <taxon>Eukaryota</taxon>
        <taxon>Viridiplantae</taxon>
        <taxon>Streptophyta</taxon>
        <taxon>Embryophyta</taxon>
        <taxon>Tracheophyta</taxon>
        <taxon>Spermatophyta</taxon>
        <taxon>Magnoliopsida</taxon>
        <taxon>Ranunculales</taxon>
        <taxon>Circaeasteraceae</taxon>
        <taxon>Kingdonia</taxon>
    </lineage>
</organism>
<evidence type="ECO:0000313" key="2">
    <source>
        <dbReference type="Proteomes" id="UP000541444"/>
    </source>
</evidence>
<keyword evidence="2" id="KW-1185">Reference proteome</keyword>
<accession>A0A7J7LD86</accession>
<dbReference type="Proteomes" id="UP000541444">
    <property type="component" value="Unassembled WGS sequence"/>
</dbReference>
<reference evidence="1 2" key="1">
    <citation type="journal article" date="2020" name="IScience">
        <title>Genome Sequencing of the Endangered Kingdonia uniflora (Circaeasteraceae, Ranunculales) Reveals Potential Mechanisms of Evolutionary Specialization.</title>
        <authorList>
            <person name="Sun Y."/>
            <person name="Deng T."/>
            <person name="Zhang A."/>
            <person name="Moore M.J."/>
            <person name="Landis J.B."/>
            <person name="Lin N."/>
            <person name="Zhang H."/>
            <person name="Zhang X."/>
            <person name="Huang J."/>
            <person name="Zhang X."/>
            <person name="Sun H."/>
            <person name="Wang H."/>
        </authorList>
    </citation>
    <scope>NUCLEOTIDE SEQUENCE [LARGE SCALE GENOMIC DNA]</scope>
    <source>
        <strain evidence="1">TB1705</strain>
        <tissue evidence="1">Leaf</tissue>
    </source>
</reference>
<protein>
    <submittedName>
        <fullName evidence="1">Uncharacterized protein</fullName>
    </submittedName>
</protein>
<name>A0A7J7LD86_9MAGN</name>
<comment type="caution">
    <text evidence="1">The sequence shown here is derived from an EMBL/GenBank/DDBJ whole genome shotgun (WGS) entry which is preliminary data.</text>
</comment>